<protein>
    <recommendedName>
        <fullName evidence="4">Alkaline phosphatase</fullName>
        <ecNumber evidence="4">3.1.3.1</ecNumber>
    </recommendedName>
</protein>
<dbReference type="InterPro" id="IPR002591">
    <property type="entry name" value="Phosphodiest/P_Trfase"/>
</dbReference>
<proteinExistence type="predicted"/>
<evidence type="ECO:0000256" key="1">
    <source>
        <dbReference type="ARBA" id="ARBA00022553"/>
    </source>
</evidence>
<keyword evidence="2 4" id="KW-0479">Metal-binding</keyword>
<dbReference type="InterPro" id="IPR026263">
    <property type="entry name" value="Alkaline_phosphatase_prok"/>
</dbReference>
<feature type="chain" id="PRO_5046919810" description="Alkaline phosphatase" evidence="5">
    <location>
        <begin position="20"/>
        <end position="542"/>
    </location>
</feature>
<dbReference type="Pfam" id="PF01663">
    <property type="entry name" value="Phosphodiest"/>
    <property type="match status" value="1"/>
</dbReference>
<dbReference type="Gene3D" id="3.30.1360.150">
    <property type="match status" value="1"/>
</dbReference>
<keyword evidence="3 5" id="KW-0732">Signal</keyword>
<comment type="cofactor">
    <cofactor evidence="4">
        <name>Zn(2+)</name>
        <dbReference type="ChEBI" id="CHEBI:29105"/>
    </cofactor>
    <text evidence="4">Binds 2 Zn(2+) ions.</text>
</comment>
<name>A0ABY7TGY7_9SPHN</name>
<evidence type="ECO:0000313" key="7">
    <source>
        <dbReference type="Proteomes" id="UP001220395"/>
    </source>
</evidence>
<comment type="catalytic activity">
    <reaction evidence="4">
        <text>a phosphate monoester + H2O = an alcohol + phosphate</text>
        <dbReference type="Rhea" id="RHEA:15017"/>
        <dbReference type="ChEBI" id="CHEBI:15377"/>
        <dbReference type="ChEBI" id="CHEBI:30879"/>
        <dbReference type="ChEBI" id="CHEBI:43474"/>
        <dbReference type="ChEBI" id="CHEBI:67140"/>
        <dbReference type="EC" id="3.1.3.1"/>
    </reaction>
</comment>
<dbReference type="Gene3D" id="3.40.720.10">
    <property type="entry name" value="Alkaline Phosphatase, subunit A"/>
    <property type="match status" value="2"/>
</dbReference>
<dbReference type="PANTHER" id="PTHR10151:SF120">
    <property type="entry name" value="BIS(5'-ADENOSYL)-TRIPHOSPHATASE"/>
    <property type="match status" value="1"/>
</dbReference>
<gene>
    <name evidence="6" type="ORF">PQ455_12730</name>
</gene>
<evidence type="ECO:0000256" key="4">
    <source>
        <dbReference type="PIRNR" id="PIRNR031924"/>
    </source>
</evidence>
<evidence type="ECO:0000256" key="5">
    <source>
        <dbReference type="SAM" id="SignalP"/>
    </source>
</evidence>
<dbReference type="EMBL" id="CP117411">
    <property type="protein sequence ID" value="WCT72496.1"/>
    <property type="molecule type" value="Genomic_DNA"/>
</dbReference>
<feature type="signal peptide" evidence="5">
    <location>
        <begin position="1"/>
        <end position="19"/>
    </location>
</feature>
<dbReference type="PIRSF" id="PIRSF031924">
    <property type="entry name" value="Pi-irrepressible_AP"/>
    <property type="match status" value="1"/>
</dbReference>
<evidence type="ECO:0000256" key="2">
    <source>
        <dbReference type="ARBA" id="ARBA00022723"/>
    </source>
</evidence>
<dbReference type="CDD" id="cd16016">
    <property type="entry name" value="AP-SPAP"/>
    <property type="match status" value="1"/>
</dbReference>
<evidence type="ECO:0000256" key="3">
    <source>
        <dbReference type="ARBA" id="ARBA00022729"/>
    </source>
</evidence>
<dbReference type="InterPro" id="IPR017850">
    <property type="entry name" value="Alkaline_phosphatase_core_sf"/>
</dbReference>
<keyword evidence="1" id="KW-0597">Phosphoprotein</keyword>
<reference evidence="6 7" key="1">
    <citation type="submission" date="2023-02" db="EMBL/GenBank/DDBJ databases">
        <title>Genome sequence of Sphingomonas naphthae.</title>
        <authorList>
            <person name="Kim S."/>
            <person name="Heo J."/>
            <person name="Kwon S.-W."/>
        </authorList>
    </citation>
    <scope>NUCLEOTIDE SEQUENCE [LARGE SCALE GENOMIC DNA]</scope>
    <source>
        <strain evidence="6 7">KACC 18716</strain>
    </source>
</reference>
<comment type="function">
    <text evidence="4">Alkaline phosphatase with broad substrate specificity.</text>
</comment>
<keyword evidence="7" id="KW-1185">Reference proteome</keyword>
<accession>A0ABY7TGY7</accession>
<dbReference type="Proteomes" id="UP001220395">
    <property type="component" value="Chromosome"/>
</dbReference>
<evidence type="ECO:0000313" key="6">
    <source>
        <dbReference type="EMBL" id="WCT72496.1"/>
    </source>
</evidence>
<dbReference type="SUPFAM" id="SSF53649">
    <property type="entry name" value="Alkaline phosphatase-like"/>
    <property type="match status" value="1"/>
</dbReference>
<dbReference type="PANTHER" id="PTHR10151">
    <property type="entry name" value="ECTONUCLEOTIDE PYROPHOSPHATASE/PHOSPHODIESTERASE"/>
    <property type="match status" value="1"/>
</dbReference>
<dbReference type="EC" id="3.1.3.1" evidence="4"/>
<keyword evidence="4" id="KW-0862">Zinc</keyword>
<sequence length="542" mass="57261">MPKHAVAGFALLLSGPALAAPPPAPKLIVAIAVDQFSADLYGEYRGVFTDGMKRLGSGVVFPQGYQSHAATETCPGHSTMLTGSRPARTGIIANTWFDQSIARADKAVYCAEDESAPGSSAKDYVASVGHLKVPTLGDRMKVVTPASRVVAVAGKDRAALMMGGHNTDQLWFWAGKSFVTLADRTAPPPATVTRVNSLVENQLARPAKIALPPVCAGRSVAVPLGERSVGTLPEVKAGDAGAFRMSPSFDADVADLAIGLLDEMKLGRGAATDLLTVSFSATDYVGHGRGTEGAEMCTQLIALDHSVGRLLTALDKSGVPYVVELTADHGGHDLPERNTARGIADAQRVERALAPSELAKVLAAEFPALKDIKPLLYGDGAFGDFYLSKAVPATIRPQVLSSLRAKLLAHDQVAEVLTAEELRKMAMPQPPVDEWSLAERARASFDADRSGDLVVLLKPHVTPISDTKGSVATHGSPWNYDRRVPILFWWPGATAFEQPLPTETVDILPTLAALIKLPVPAEEIDGHCLDLDAGAGTTCPVK</sequence>
<dbReference type="RefSeq" id="WP_273686458.1">
    <property type="nucleotide sequence ID" value="NZ_CP117411.1"/>
</dbReference>
<organism evidence="6 7">
    <name type="scientific">Sphingomonas naphthae</name>
    <dbReference type="NCBI Taxonomy" id="1813468"/>
    <lineage>
        <taxon>Bacteria</taxon>
        <taxon>Pseudomonadati</taxon>
        <taxon>Pseudomonadota</taxon>
        <taxon>Alphaproteobacteria</taxon>
        <taxon>Sphingomonadales</taxon>
        <taxon>Sphingomonadaceae</taxon>
        <taxon>Sphingomonas</taxon>
    </lineage>
</organism>